<accession>A0A2T7BCU6</accession>
<dbReference type="OrthoDB" id="5706484at2"/>
<dbReference type="RefSeq" id="WP_108688663.1">
    <property type="nucleotide sequence ID" value="NZ_QCYK01000003.1"/>
</dbReference>
<evidence type="ECO:0000256" key="1">
    <source>
        <dbReference type="SAM" id="Phobius"/>
    </source>
</evidence>
<evidence type="ECO:0000313" key="2">
    <source>
        <dbReference type="EMBL" id="PUZ22919.1"/>
    </source>
</evidence>
<dbReference type="Proteomes" id="UP000244450">
    <property type="component" value="Unassembled WGS sequence"/>
</dbReference>
<keyword evidence="1" id="KW-0812">Transmembrane</keyword>
<evidence type="ECO:0000313" key="3">
    <source>
        <dbReference type="Proteomes" id="UP000244450"/>
    </source>
</evidence>
<sequence length="214" mass="24389">MEEQDIKQLWQAYDAQLQEALRVNENTLRELQTLKAKRAVRRMLWVKWLGIIVGIIWIAVVYTWVSIALAVHNYFFAASAGVHLVVTTVMVVTYLRHLGMLHRIDRAAAVIAVQEGLARLQASTLEVTRIGFLQLPVFAVFMLGWGVYNRWQIVICVAVAILLILAALWLYANISLKNAHKPWFRLLFSSPEWTQLVRAQTFLAAIEDYKGGEG</sequence>
<feature type="transmembrane region" description="Helical" evidence="1">
    <location>
        <begin position="127"/>
        <end position="145"/>
    </location>
</feature>
<keyword evidence="3" id="KW-1185">Reference proteome</keyword>
<reference evidence="2 3" key="1">
    <citation type="submission" date="2018-04" db="EMBL/GenBank/DDBJ databases">
        <title>Chitinophaga fuyangensis sp. nov., isolated from soil in a chemical factory.</title>
        <authorList>
            <person name="Chen K."/>
        </authorList>
    </citation>
    <scope>NUCLEOTIDE SEQUENCE [LARGE SCALE GENOMIC DNA]</scope>
    <source>
        <strain evidence="2 3">LY-1</strain>
    </source>
</reference>
<feature type="transmembrane region" description="Helical" evidence="1">
    <location>
        <begin position="71"/>
        <end position="95"/>
    </location>
</feature>
<dbReference type="EMBL" id="QCYK01000003">
    <property type="protein sequence ID" value="PUZ22919.1"/>
    <property type="molecule type" value="Genomic_DNA"/>
</dbReference>
<name>A0A2T7BCU6_9BACT</name>
<dbReference type="AlphaFoldDB" id="A0A2T7BCU6"/>
<comment type="caution">
    <text evidence="2">The sequence shown here is derived from an EMBL/GenBank/DDBJ whole genome shotgun (WGS) entry which is preliminary data.</text>
</comment>
<gene>
    <name evidence="2" type="ORF">DCC81_21120</name>
</gene>
<keyword evidence="1" id="KW-0472">Membrane</keyword>
<feature type="transmembrane region" description="Helical" evidence="1">
    <location>
        <begin position="151"/>
        <end position="172"/>
    </location>
</feature>
<keyword evidence="1" id="KW-1133">Transmembrane helix</keyword>
<organism evidence="2 3">
    <name type="scientific">Chitinophaga parva</name>
    <dbReference type="NCBI Taxonomy" id="2169414"/>
    <lineage>
        <taxon>Bacteria</taxon>
        <taxon>Pseudomonadati</taxon>
        <taxon>Bacteroidota</taxon>
        <taxon>Chitinophagia</taxon>
        <taxon>Chitinophagales</taxon>
        <taxon>Chitinophagaceae</taxon>
        <taxon>Chitinophaga</taxon>
    </lineage>
</organism>
<proteinExistence type="predicted"/>
<feature type="transmembrane region" description="Helical" evidence="1">
    <location>
        <begin position="44"/>
        <end position="65"/>
    </location>
</feature>
<protein>
    <submittedName>
        <fullName evidence="2">Uncharacterized protein</fullName>
    </submittedName>
</protein>